<dbReference type="PANTHER" id="PTHR34108">
    <property type="entry name" value="SEPTUM SITE-DETERMINING PROTEIN MINC"/>
    <property type="match status" value="1"/>
</dbReference>
<dbReference type="OrthoDB" id="9794530at2"/>
<evidence type="ECO:0000256" key="6">
    <source>
        <dbReference type="HAMAP-Rule" id="MF_00267"/>
    </source>
</evidence>
<dbReference type="Pfam" id="PF05209">
    <property type="entry name" value="MinC_N"/>
    <property type="match status" value="1"/>
</dbReference>
<evidence type="ECO:0000313" key="9">
    <source>
        <dbReference type="EMBL" id="VFP81505.1"/>
    </source>
</evidence>
<dbReference type="NCBIfam" id="TIGR01222">
    <property type="entry name" value="minC"/>
    <property type="match status" value="1"/>
</dbReference>
<protein>
    <recommendedName>
        <fullName evidence="6">Probable septum site-determining protein MinC</fullName>
    </recommendedName>
</protein>
<evidence type="ECO:0000259" key="7">
    <source>
        <dbReference type="Pfam" id="PF03775"/>
    </source>
</evidence>
<dbReference type="GO" id="GO:1901891">
    <property type="term" value="P:regulation of cell septum assembly"/>
    <property type="evidence" value="ECO:0007669"/>
    <property type="project" value="InterPro"/>
</dbReference>
<dbReference type="Gene3D" id="2.160.20.70">
    <property type="match status" value="1"/>
</dbReference>
<gene>
    <name evidence="6 9" type="primary">minC</name>
    <name evidence="9" type="ORF">BUCICURV3402_215</name>
</gene>
<dbReference type="InterPro" id="IPR005526">
    <property type="entry name" value="Septum_form_inhib_MinC_C"/>
</dbReference>
<evidence type="ECO:0000256" key="5">
    <source>
        <dbReference type="ARBA" id="ARBA00025606"/>
    </source>
</evidence>
<dbReference type="InterPro" id="IPR007874">
    <property type="entry name" value="MinC_N"/>
</dbReference>
<feature type="domain" description="Septum formation inhibitor MinC C-terminal" evidence="7">
    <location>
        <begin position="138"/>
        <end position="236"/>
    </location>
</feature>
<evidence type="ECO:0000256" key="4">
    <source>
        <dbReference type="ARBA" id="ARBA00023306"/>
    </source>
</evidence>
<reference evidence="9 10" key="1">
    <citation type="submission" date="2019-02" db="EMBL/GenBank/DDBJ databases">
        <authorList>
            <person name="Manzano-Marin A."/>
            <person name="Manzano-Marin A."/>
        </authorList>
    </citation>
    <scope>NUCLEOTIDE SEQUENCE [LARGE SCALE GENOMIC DNA]</scope>
    <source>
        <strain evidence="9 10">BuCicurvipes</strain>
    </source>
</reference>
<dbReference type="InterPro" id="IPR036145">
    <property type="entry name" value="MinC_C_sf"/>
</dbReference>
<dbReference type="HAMAP" id="MF_00267">
    <property type="entry name" value="MinC"/>
    <property type="match status" value="1"/>
</dbReference>
<keyword evidence="3 6" id="KW-0717">Septation</keyword>
<evidence type="ECO:0000259" key="8">
    <source>
        <dbReference type="Pfam" id="PF05209"/>
    </source>
</evidence>
<dbReference type="GO" id="GO:0000917">
    <property type="term" value="P:division septum assembly"/>
    <property type="evidence" value="ECO:0007669"/>
    <property type="project" value="UniProtKB-KW"/>
</dbReference>
<dbReference type="GO" id="GO:0000902">
    <property type="term" value="P:cell morphogenesis"/>
    <property type="evidence" value="ECO:0007669"/>
    <property type="project" value="InterPro"/>
</dbReference>
<organism evidence="9 10">
    <name type="scientific">Buchnera aphidicola</name>
    <name type="common">Cinara curvipes</name>
    <dbReference type="NCBI Taxonomy" id="2518975"/>
    <lineage>
        <taxon>Bacteria</taxon>
        <taxon>Pseudomonadati</taxon>
        <taxon>Pseudomonadota</taxon>
        <taxon>Gammaproteobacteria</taxon>
        <taxon>Enterobacterales</taxon>
        <taxon>Erwiniaceae</taxon>
        <taxon>Buchnera</taxon>
    </lineage>
</organism>
<accession>A0A451D6W5</accession>
<dbReference type="Pfam" id="PF03775">
    <property type="entry name" value="MinC_C"/>
    <property type="match status" value="1"/>
</dbReference>
<dbReference type="AlphaFoldDB" id="A0A451D6W5"/>
<dbReference type="GO" id="GO:0051302">
    <property type="term" value="P:regulation of cell division"/>
    <property type="evidence" value="ECO:0007669"/>
    <property type="project" value="InterPro"/>
</dbReference>
<dbReference type="Proteomes" id="UP000294344">
    <property type="component" value="Chromosome"/>
</dbReference>
<feature type="domain" description="Septum formation inhibitor MinC N-terminal" evidence="8">
    <location>
        <begin position="6"/>
        <end position="73"/>
    </location>
</feature>
<dbReference type="RefSeq" id="WP_154029267.1">
    <property type="nucleotide sequence ID" value="NZ_LR217710.1"/>
</dbReference>
<dbReference type="SUPFAM" id="SSF63848">
    <property type="entry name" value="Cell-division inhibitor MinC, C-terminal domain"/>
    <property type="match status" value="1"/>
</dbReference>
<dbReference type="InterPro" id="IPR013033">
    <property type="entry name" value="MinC"/>
</dbReference>
<keyword evidence="4 6" id="KW-0131">Cell cycle</keyword>
<dbReference type="InterPro" id="IPR016098">
    <property type="entry name" value="CAP/MinC_C"/>
</dbReference>
<keyword evidence="2 6" id="KW-0132">Cell division</keyword>
<name>A0A451D6W5_9GAMM</name>
<dbReference type="PANTHER" id="PTHR34108:SF1">
    <property type="entry name" value="SEPTUM SITE-DETERMINING PROTEIN MINC"/>
    <property type="match status" value="1"/>
</dbReference>
<evidence type="ECO:0000256" key="3">
    <source>
        <dbReference type="ARBA" id="ARBA00023210"/>
    </source>
</evidence>
<dbReference type="Gene3D" id="3.30.70.260">
    <property type="match status" value="1"/>
</dbReference>
<evidence type="ECO:0000256" key="2">
    <source>
        <dbReference type="ARBA" id="ARBA00022618"/>
    </source>
</evidence>
<comment type="similarity">
    <text evidence="1 6">Belongs to the MinC family.</text>
</comment>
<comment type="function">
    <text evidence="5 6">Cell division inhibitor that blocks the formation of polar Z ring septums. Rapidly oscillates between the poles of the cell to destabilize FtsZ filaments that have formed before they mature into polar Z rings. Prevents FtsZ polymerization.</text>
</comment>
<dbReference type="EMBL" id="LR217710">
    <property type="protein sequence ID" value="VFP81505.1"/>
    <property type="molecule type" value="Genomic_DNA"/>
</dbReference>
<comment type="subunit">
    <text evidence="6">Interacts with MinD and FtsZ.</text>
</comment>
<sequence>MKHQLVTFKKNNFTILVINVKNIKFSYFKDFLIEKIQESPSFFKNIPIILNIEKLSYKFDWMNIKSFILSIGLFLIGITGCKNKHTEKIISKSGLPIFSIQKQIKSKIYKNKNYTNNNQNKYINSSYYDIKNQKNYVFNKLVRSGQRIYLPNTDLIITNNVSSGAELISDGHVHIYGVMRGRVLAGANGDITRKIFCTHLFAELISIAGEYLTIEQIPLKFLGKSVEISLINHILCIKNLI</sequence>
<evidence type="ECO:0000313" key="10">
    <source>
        <dbReference type="Proteomes" id="UP000294344"/>
    </source>
</evidence>
<evidence type="ECO:0000256" key="1">
    <source>
        <dbReference type="ARBA" id="ARBA00006291"/>
    </source>
</evidence>
<proteinExistence type="inferred from homology"/>